<dbReference type="GO" id="GO:0016491">
    <property type="term" value="F:oxidoreductase activity"/>
    <property type="evidence" value="ECO:0007669"/>
    <property type="project" value="UniProtKB-KW"/>
</dbReference>
<proteinExistence type="inferred from homology"/>
<name>A0A0B7GYZ2_9FLAO</name>
<protein>
    <recommendedName>
        <fullName evidence="7">Oxidoreductase</fullName>
    </recommendedName>
</protein>
<dbReference type="RefSeq" id="WP_041989733.1">
    <property type="nucleotide sequence ID" value="NZ_CDOD01000003.1"/>
</dbReference>
<dbReference type="Gene3D" id="3.40.50.720">
    <property type="entry name" value="NAD(P)-binding Rossmann-like Domain"/>
    <property type="match status" value="1"/>
</dbReference>
<dbReference type="PANTHER" id="PTHR43708:SF5">
    <property type="entry name" value="CONSERVED EXPRESSED OXIDOREDUCTASE (EUROFUNG)-RELATED"/>
    <property type="match status" value="1"/>
</dbReference>
<dbReference type="InterPro" id="IPR036291">
    <property type="entry name" value="NAD(P)-bd_dom_sf"/>
</dbReference>
<feature type="domain" description="GFO/IDH/MocA-like oxidoreductase" evidence="4">
    <location>
        <begin position="130"/>
        <end position="248"/>
    </location>
</feature>
<dbReference type="PANTHER" id="PTHR43708">
    <property type="entry name" value="CONSERVED EXPRESSED OXIDOREDUCTASE (EUROFUNG)"/>
    <property type="match status" value="1"/>
</dbReference>
<dbReference type="SUPFAM" id="SSF51735">
    <property type="entry name" value="NAD(P)-binding Rossmann-fold domains"/>
    <property type="match status" value="1"/>
</dbReference>
<keyword evidence="6" id="KW-1185">Reference proteome</keyword>
<dbReference type="Pfam" id="PF22725">
    <property type="entry name" value="GFO_IDH_MocA_C3"/>
    <property type="match status" value="1"/>
</dbReference>
<dbReference type="AlphaFoldDB" id="A0A0B7GYZ2"/>
<evidence type="ECO:0000313" key="6">
    <source>
        <dbReference type="Proteomes" id="UP000038055"/>
    </source>
</evidence>
<dbReference type="Pfam" id="PF01408">
    <property type="entry name" value="GFO_IDH_MocA"/>
    <property type="match status" value="1"/>
</dbReference>
<dbReference type="Gene3D" id="3.30.360.10">
    <property type="entry name" value="Dihydrodipicolinate Reductase, domain 2"/>
    <property type="match status" value="1"/>
</dbReference>
<dbReference type="EMBL" id="CDOD01000003">
    <property type="protein sequence ID" value="CEN32546.1"/>
    <property type="molecule type" value="Genomic_DNA"/>
</dbReference>
<sequence>MRKIINVGLASFGMSGRVFHAPFVSNNPNFRLTAIVERYKSDSREKYSDSKLYRSYNELLNDSEIDLIVVNTPVQTHFDYVKKALELGKNVLVEKPLTVNALQAEELHKLVKISNCLISVYQNRRYDGDFLKVKEITASGVLGNLKEVEIRFDRFRTQISEKTHKEISEGSGALHDLGAHLIDQALQLFGKPKSVFADLGFFREKTQTNDYFELILFYENELRVRLKSSTMAKEKQWEYVLHGDKGSFLQQRFDSQEYELVKGAEPTKGKWLPEIIHPNGVLHTFDFRKETTAQNGNYMNFYDDLYEFMIYGKFSPAPIEQVVNVMRVIDKAFDSFESRSIVSFDNQ</sequence>
<dbReference type="SUPFAM" id="SSF55347">
    <property type="entry name" value="Glyceraldehyde-3-phosphate dehydrogenase-like, C-terminal domain"/>
    <property type="match status" value="1"/>
</dbReference>
<dbReference type="eggNOG" id="COG0673">
    <property type="taxonomic scope" value="Bacteria"/>
</dbReference>
<gene>
    <name evidence="5" type="ORF">CCYN2B_110065</name>
</gene>
<dbReference type="GO" id="GO:0000166">
    <property type="term" value="F:nucleotide binding"/>
    <property type="evidence" value="ECO:0007669"/>
    <property type="project" value="InterPro"/>
</dbReference>
<dbReference type="InterPro" id="IPR000683">
    <property type="entry name" value="Gfo/Idh/MocA-like_OxRdtase_N"/>
</dbReference>
<dbReference type="InterPro" id="IPR055170">
    <property type="entry name" value="GFO_IDH_MocA-like_dom"/>
</dbReference>
<evidence type="ECO:0000313" key="5">
    <source>
        <dbReference type="EMBL" id="CEN32546.1"/>
    </source>
</evidence>
<evidence type="ECO:0000259" key="3">
    <source>
        <dbReference type="Pfam" id="PF01408"/>
    </source>
</evidence>
<reference evidence="6" key="1">
    <citation type="submission" date="2015-01" db="EMBL/GenBank/DDBJ databases">
        <authorList>
            <person name="MANFREDI Pablo"/>
        </authorList>
    </citation>
    <scope>NUCLEOTIDE SEQUENCE [LARGE SCALE GENOMIC DNA]</scope>
    <source>
        <strain evidence="6">Ccyn2B</strain>
    </source>
</reference>
<dbReference type="Proteomes" id="UP000038055">
    <property type="component" value="Unassembled WGS sequence"/>
</dbReference>
<comment type="similarity">
    <text evidence="1">Belongs to the Gfo/Idh/MocA family.</text>
</comment>
<dbReference type="InterPro" id="IPR051317">
    <property type="entry name" value="Gfo/Idh/MocA_oxidoreduct"/>
</dbReference>
<evidence type="ECO:0000256" key="2">
    <source>
        <dbReference type="ARBA" id="ARBA00023002"/>
    </source>
</evidence>
<organism evidence="5 6">
    <name type="scientific">Capnocytophaga cynodegmi</name>
    <dbReference type="NCBI Taxonomy" id="28189"/>
    <lineage>
        <taxon>Bacteria</taxon>
        <taxon>Pseudomonadati</taxon>
        <taxon>Bacteroidota</taxon>
        <taxon>Flavobacteriia</taxon>
        <taxon>Flavobacteriales</taxon>
        <taxon>Flavobacteriaceae</taxon>
        <taxon>Capnocytophaga</taxon>
    </lineage>
</organism>
<evidence type="ECO:0000256" key="1">
    <source>
        <dbReference type="ARBA" id="ARBA00010928"/>
    </source>
</evidence>
<accession>A0A0B7GYZ2</accession>
<evidence type="ECO:0008006" key="7">
    <source>
        <dbReference type="Google" id="ProtNLM"/>
    </source>
</evidence>
<keyword evidence="2" id="KW-0560">Oxidoreductase</keyword>
<feature type="domain" description="Gfo/Idh/MocA-like oxidoreductase N-terminal" evidence="3">
    <location>
        <begin position="5"/>
        <end position="121"/>
    </location>
</feature>
<evidence type="ECO:0000259" key="4">
    <source>
        <dbReference type="Pfam" id="PF22725"/>
    </source>
</evidence>
<dbReference type="STRING" id="28189.CCYN74_10143"/>